<sequence>MLWPLLLCAVASLVVILLLLHFYGDRRRCPWYVQLAAVASWYLPFTIVFLLPFDFSSTLYRLCEHDCNKPLGYISSSFTHRLWLSLYWSMYPLTWLLLPIMISYVDSGAFTFKDRLRESVWSNLQFYGIGGAVGLVVIGYVAVTRGVFGADLVAFMMALANFWGLFLVITLMGFGLVAIPRKLWRRGDLELELSTIESQAAAFKDKAYDSELELAEVANEVHLVSARVTDADDLHSYVELVLDHCPHADSIRQSAQSTIPSSRIPADITEPYLAELHNRIKTAVRRKERDRWRWNRSARRAFFLQDAIKSRGNPSRQIESNLEPWRHWTMARRSAAWWWHLVLRPLVFRVLAVAAGVLSVAILWSELTFNLASSHFSVVRYMLRTVGLSYIAIELVSIIFIAYMCLCAYSSVMKLRIFNVYSLESHHHTNERSLLFCGAYLCRLMFPLCYNFLNMAGSSDTSIGGDVTEFSRFMDQIDLVPILGEQSNRAIPVLIMVPAALAFFNVHGRVVEYFSMDSVSQGPRAATHNHDEDTELGPLCLPHEEGRSLLLEARRALERMQGASESQNARRYSPASSALSNADSSRYALSTTSPDGNAPAATSRGPREWHLGRPSLDHLRDESPSDSLFPSPSLPNYNESRLLSMAKGGRFGSSNDLVGGQGTGVVAPNNNVPPAAASTDAGDSTASNDSSDSDSAANNYHRAAGAPPPHTQAISKPTGMAARFGRWLPTDSRTRASLGKPKPKPSNATRLRPSSRQSNRSTNVSDDGLSPAFPGTLWNSSAPYYNRSTSRPSAEHYLYNPTTGRPSTRPDRALLLSPSSPGRVSNPWADASASARSQLRRHALSESSAQAPANGQGTFTD</sequence>
<dbReference type="Proteomes" id="UP000242474">
    <property type="component" value="Unassembled WGS sequence"/>
</dbReference>
<feature type="transmembrane region" description="Helical" evidence="7">
    <location>
        <begin position="126"/>
        <end position="148"/>
    </location>
</feature>
<comment type="subcellular location">
    <subcellularLocation>
        <location evidence="1">Membrane</location>
        <topology evidence="1">Multi-pass membrane protein</topology>
    </subcellularLocation>
</comment>
<evidence type="ECO:0000256" key="1">
    <source>
        <dbReference type="ARBA" id="ARBA00004141"/>
    </source>
</evidence>
<evidence type="ECO:0000256" key="7">
    <source>
        <dbReference type="SAM" id="Phobius"/>
    </source>
</evidence>
<feature type="transmembrane region" description="Helical" evidence="7">
    <location>
        <begin position="433"/>
        <end position="453"/>
    </location>
</feature>
<dbReference type="InterPro" id="IPR051584">
    <property type="entry name" value="GPCR-associated_LMBR1"/>
</dbReference>
<feature type="compositionally biased region" description="Polar residues" evidence="6">
    <location>
        <begin position="845"/>
        <end position="861"/>
    </location>
</feature>
<feature type="region of interest" description="Disordered" evidence="6">
    <location>
        <begin position="654"/>
        <end position="716"/>
    </location>
</feature>
<feature type="region of interest" description="Disordered" evidence="6">
    <location>
        <begin position="560"/>
        <end position="635"/>
    </location>
</feature>
<feature type="compositionally biased region" description="Polar residues" evidence="6">
    <location>
        <begin position="563"/>
        <end position="595"/>
    </location>
</feature>
<accession>A0A2G5BAU6</accession>
<feature type="transmembrane region" description="Helical" evidence="7">
    <location>
        <begin position="6"/>
        <end position="24"/>
    </location>
</feature>
<feature type="transmembrane region" description="Helical" evidence="7">
    <location>
        <begin position="31"/>
        <end position="51"/>
    </location>
</feature>
<feature type="transmembrane region" description="Helical" evidence="7">
    <location>
        <begin position="86"/>
        <end position="105"/>
    </location>
</feature>
<evidence type="ECO:0000256" key="3">
    <source>
        <dbReference type="ARBA" id="ARBA00022692"/>
    </source>
</evidence>
<keyword evidence="5 7" id="KW-0472">Membrane</keyword>
<comment type="similarity">
    <text evidence="2">Belongs to the LIMR family.</text>
</comment>
<evidence type="ECO:0000313" key="8">
    <source>
        <dbReference type="EMBL" id="PIA15837.1"/>
    </source>
</evidence>
<dbReference type="InterPro" id="IPR006876">
    <property type="entry name" value="LMBR1-like_membr_prot"/>
</dbReference>
<dbReference type="Pfam" id="PF04791">
    <property type="entry name" value="LMBR1"/>
    <property type="match status" value="1"/>
</dbReference>
<feature type="transmembrane region" description="Helical" evidence="7">
    <location>
        <begin position="346"/>
        <end position="367"/>
    </location>
</feature>
<proteinExistence type="inferred from homology"/>
<feature type="transmembrane region" description="Helical" evidence="7">
    <location>
        <begin position="154"/>
        <end position="179"/>
    </location>
</feature>
<feature type="compositionally biased region" description="Low complexity" evidence="6">
    <location>
        <begin position="665"/>
        <end position="699"/>
    </location>
</feature>
<keyword evidence="9" id="KW-1185">Reference proteome</keyword>
<feature type="region of interest" description="Disordered" evidence="6">
    <location>
        <begin position="729"/>
        <end position="861"/>
    </location>
</feature>
<feature type="compositionally biased region" description="Polar residues" evidence="6">
    <location>
        <begin position="746"/>
        <end position="765"/>
    </location>
</feature>
<keyword evidence="4 7" id="KW-1133">Transmembrane helix</keyword>
<evidence type="ECO:0000313" key="9">
    <source>
        <dbReference type="Proteomes" id="UP000242474"/>
    </source>
</evidence>
<evidence type="ECO:0000256" key="2">
    <source>
        <dbReference type="ARBA" id="ARBA00010487"/>
    </source>
</evidence>
<gene>
    <name evidence="8" type="ORF">COEREDRAFT_87580</name>
</gene>
<evidence type="ECO:0000256" key="5">
    <source>
        <dbReference type="ARBA" id="ARBA00023136"/>
    </source>
</evidence>
<feature type="compositionally biased region" description="Polar residues" evidence="6">
    <location>
        <begin position="777"/>
        <end position="792"/>
    </location>
</feature>
<feature type="transmembrane region" description="Helical" evidence="7">
    <location>
        <begin position="387"/>
        <end position="412"/>
    </location>
</feature>
<dbReference type="PANTHER" id="PTHR21355">
    <property type="entry name" value="G-PROTEIN COUPLED RECEPTOR-ASSOCIATED PROTEIN LMBRD2"/>
    <property type="match status" value="1"/>
</dbReference>
<dbReference type="OrthoDB" id="203099at2759"/>
<name>A0A2G5BAU6_COERN</name>
<dbReference type="PANTHER" id="PTHR21355:SF0">
    <property type="entry name" value="G-PROTEIN COUPLED RECEPTOR-ASSOCIATED PROTEIN LMBRD2"/>
    <property type="match status" value="1"/>
</dbReference>
<dbReference type="EMBL" id="KZ303504">
    <property type="protein sequence ID" value="PIA15837.1"/>
    <property type="molecule type" value="Genomic_DNA"/>
</dbReference>
<keyword evidence="3 7" id="KW-0812">Transmembrane</keyword>
<organism evidence="8 9">
    <name type="scientific">Coemansia reversa (strain ATCC 12441 / NRRL 1564)</name>
    <dbReference type="NCBI Taxonomy" id="763665"/>
    <lineage>
        <taxon>Eukaryota</taxon>
        <taxon>Fungi</taxon>
        <taxon>Fungi incertae sedis</taxon>
        <taxon>Zoopagomycota</taxon>
        <taxon>Kickxellomycotina</taxon>
        <taxon>Kickxellomycetes</taxon>
        <taxon>Kickxellales</taxon>
        <taxon>Kickxellaceae</taxon>
        <taxon>Coemansia</taxon>
    </lineage>
</organism>
<dbReference type="AlphaFoldDB" id="A0A2G5BAU6"/>
<feature type="compositionally biased region" description="Basic and acidic residues" evidence="6">
    <location>
        <begin position="605"/>
        <end position="623"/>
    </location>
</feature>
<reference evidence="8 9" key="1">
    <citation type="journal article" date="2015" name="Genome Biol. Evol.">
        <title>Phylogenomic analyses indicate that early fungi evolved digesting cell walls of algal ancestors of land plants.</title>
        <authorList>
            <person name="Chang Y."/>
            <person name="Wang S."/>
            <person name="Sekimoto S."/>
            <person name="Aerts A.L."/>
            <person name="Choi C."/>
            <person name="Clum A."/>
            <person name="LaButti K.M."/>
            <person name="Lindquist E.A."/>
            <person name="Yee Ngan C."/>
            <person name="Ohm R.A."/>
            <person name="Salamov A.A."/>
            <person name="Grigoriev I.V."/>
            <person name="Spatafora J.W."/>
            <person name="Berbee M.L."/>
        </authorList>
    </citation>
    <scope>NUCLEOTIDE SEQUENCE [LARGE SCALE GENOMIC DNA]</scope>
    <source>
        <strain evidence="8 9">NRRL 1564</strain>
    </source>
</reference>
<evidence type="ECO:0000256" key="6">
    <source>
        <dbReference type="SAM" id="MobiDB-lite"/>
    </source>
</evidence>
<evidence type="ECO:0000256" key="4">
    <source>
        <dbReference type="ARBA" id="ARBA00022989"/>
    </source>
</evidence>
<dbReference type="STRING" id="763665.A0A2G5BAU6"/>
<dbReference type="GO" id="GO:0016020">
    <property type="term" value="C:membrane"/>
    <property type="evidence" value="ECO:0007669"/>
    <property type="project" value="UniProtKB-SubCell"/>
</dbReference>
<feature type="compositionally biased region" description="Low complexity" evidence="6">
    <location>
        <begin position="625"/>
        <end position="635"/>
    </location>
</feature>
<protein>
    <submittedName>
        <fullName evidence="8">LMBR1-domain-containing protein</fullName>
    </submittedName>
</protein>